<reference evidence="2 3" key="1">
    <citation type="submission" date="2020-05" db="EMBL/GenBank/DDBJ databases">
        <title>Descriptions of Corynebacterium xxxx sp. nov., Corynebacterium yyyy sp. nov. and Corynebacterium zzzz sp. nov.</title>
        <authorList>
            <person name="Zhang G."/>
        </authorList>
    </citation>
    <scope>NUCLEOTIDE SEQUENCE [LARGE SCALE GENOMIC DNA]</scope>
    <source>
        <strain evidence="3">zg-913</strain>
    </source>
</reference>
<accession>A0A7V8USL0</accession>
<dbReference type="AlphaFoldDB" id="A0A7V8USL0"/>
<name>A0A7V8USL0_9CORY</name>
<dbReference type="RefSeq" id="WP_181191305.1">
    <property type="nucleotide sequence ID" value="NZ_JABFED010000001.1"/>
</dbReference>
<sequence length="64" mass="6611">MSTSTNLSSNIFEAAKLAAEKSDLRQVLGRSGESAGSNAAGELPAFDCGGPPLVDLDDKDADWL</sequence>
<dbReference type="Proteomes" id="UP000577408">
    <property type="component" value="Unassembled WGS sequence"/>
</dbReference>
<keyword evidence="3" id="KW-1185">Reference proteome</keyword>
<feature type="compositionally biased region" description="Acidic residues" evidence="1">
    <location>
        <begin position="55"/>
        <end position="64"/>
    </location>
</feature>
<proteinExistence type="predicted"/>
<protein>
    <submittedName>
        <fullName evidence="2">Uncharacterized protein</fullName>
    </submittedName>
</protein>
<dbReference type="EMBL" id="JABFED010000001">
    <property type="protein sequence ID" value="MBA1836582.1"/>
    <property type="molecule type" value="Genomic_DNA"/>
</dbReference>
<organism evidence="2 3">
    <name type="scientific">Corynebacterium wankanglinii</name>
    <dbReference type="NCBI Taxonomy" id="2735136"/>
    <lineage>
        <taxon>Bacteria</taxon>
        <taxon>Bacillati</taxon>
        <taxon>Actinomycetota</taxon>
        <taxon>Actinomycetes</taxon>
        <taxon>Mycobacteriales</taxon>
        <taxon>Corynebacteriaceae</taxon>
        <taxon>Corynebacterium</taxon>
    </lineage>
</organism>
<comment type="caution">
    <text evidence="2">The sequence shown here is derived from an EMBL/GenBank/DDBJ whole genome shotgun (WGS) entry which is preliminary data.</text>
</comment>
<gene>
    <name evidence="2" type="ORF">HMA55_01435</name>
</gene>
<feature type="region of interest" description="Disordered" evidence="1">
    <location>
        <begin position="28"/>
        <end position="64"/>
    </location>
</feature>
<evidence type="ECO:0000313" key="2">
    <source>
        <dbReference type="EMBL" id="MBA1836582.1"/>
    </source>
</evidence>
<evidence type="ECO:0000256" key="1">
    <source>
        <dbReference type="SAM" id="MobiDB-lite"/>
    </source>
</evidence>
<evidence type="ECO:0000313" key="3">
    <source>
        <dbReference type="Proteomes" id="UP000577408"/>
    </source>
</evidence>